<dbReference type="PROSITE" id="PS50045">
    <property type="entry name" value="SIGMA54_INTERACT_4"/>
    <property type="match status" value="1"/>
</dbReference>
<evidence type="ECO:0000256" key="5">
    <source>
        <dbReference type="ARBA" id="ARBA00023159"/>
    </source>
</evidence>
<evidence type="ECO:0000259" key="9">
    <source>
        <dbReference type="PROSITE" id="PS50045"/>
    </source>
</evidence>
<dbReference type="InterPro" id="IPR025662">
    <property type="entry name" value="Sigma_54_int_dom_ATP-bd_1"/>
</dbReference>
<dbReference type="GO" id="GO:0043565">
    <property type="term" value="F:sequence-specific DNA binding"/>
    <property type="evidence" value="ECO:0007669"/>
    <property type="project" value="InterPro"/>
</dbReference>
<evidence type="ECO:0000256" key="8">
    <source>
        <dbReference type="SAM" id="Coils"/>
    </source>
</evidence>
<dbReference type="HOGENOM" id="CLU_000445_0_6_7"/>
<dbReference type="PANTHER" id="PTHR32071">
    <property type="entry name" value="TRANSCRIPTIONAL REGULATORY PROTEIN"/>
    <property type="match status" value="1"/>
</dbReference>
<dbReference type="InterPro" id="IPR058031">
    <property type="entry name" value="AAA_lid_NorR"/>
</dbReference>
<dbReference type="InterPro" id="IPR003593">
    <property type="entry name" value="AAA+_ATPase"/>
</dbReference>
<keyword evidence="1" id="KW-0547">Nucleotide-binding</keyword>
<dbReference type="GO" id="GO:0000160">
    <property type="term" value="P:phosphorelay signal transduction system"/>
    <property type="evidence" value="ECO:0007669"/>
    <property type="project" value="InterPro"/>
</dbReference>
<dbReference type="Gene3D" id="3.40.50.2300">
    <property type="match status" value="1"/>
</dbReference>
<dbReference type="SUPFAM" id="SSF46689">
    <property type="entry name" value="Homeodomain-like"/>
    <property type="match status" value="1"/>
</dbReference>
<accession>W4LT23</accession>
<dbReference type="SMART" id="SM00448">
    <property type="entry name" value="REC"/>
    <property type="match status" value="1"/>
</dbReference>
<organism evidence="11 12">
    <name type="scientific">Entotheonella factor</name>
    <dbReference type="NCBI Taxonomy" id="1429438"/>
    <lineage>
        <taxon>Bacteria</taxon>
        <taxon>Pseudomonadati</taxon>
        <taxon>Nitrospinota/Tectimicrobiota group</taxon>
        <taxon>Candidatus Tectimicrobiota</taxon>
        <taxon>Candidatus Entotheonellia</taxon>
        <taxon>Candidatus Entotheonellales</taxon>
        <taxon>Candidatus Entotheonellaceae</taxon>
        <taxon>Candidatus Entotheonella</taxon>
    </lineage>
</organism>
<evidence type="ECO:0000313" key="12">
    <source>
        <dbReference type="Proteomes" id="UP000019141"/>
    </source>
</evidence>
<dbReference type="InterPro" id="IPR025943">
    <property type="entry name" value="Sigma_54_int_dom_ATP-bd_2"/>
</dbReference>
<keyword evidence="4" id="KW-0238">DNA-binding</keyword>
<dbReference type="FunFam" id="3.40.50.300:FF:000006">
    <property type="entry name" value="DNA-binding transcriptional regulator NtrC"/>
    <property type="match status" value="1"/>
</dbReference>
<dbReference type="PROSITE" id="PS00676">
    <property type="entry name" value="SIGMA54_INTERACT_2"/>
    <property type="match status" value="1"/>
</dbReference>
<dbReference type="Gene3D" id="1.10.8.60">
    <property type="match status" value="1"/>
</dbReference>
<keyword evidence="7" id="KW-0597">Phosphoprotein</keyword>
<dbReference type="InterPro" id="IPR011006">
    <property type="entry name" value="CheY-like_superfamily"/>
</dbReference>
<dbReference type="Pfam" id="PF25601">
    <property type="entry name" value="AAA_lid_14"/>
    <property type="match status" value="1"/>
</dbReference>
<evidence type="ECO:0000256" key="2">
    <source>
        <dbReference type="ARBA" id="ARBA00022840"/>
    </source>
</evidence>
<proteinExistence type="predicted"/>
<dbReference type="SMART" id="SM00382">
    <property type="entry name" value="AAA"/>
    <property type="match status" value="1"/>
</dbReference>
<dbReference type="GO" id="GO:0005524">
    <property type="term" value="F:ATP binding"/>
    <property type="evidence" value="ECO:0007669"/>
    <property type="project" value="UniProtKB-KW"/>
</dbReference>
<evidence type="ECO:0008006" key="13">
    <source>
        <dbReference type="Google" id="ProtNLM"/>
    </source>
</evidence>
<keyword evidence="6" id="KW-0804">Transcription</keyword>
<dbReference type="InterPro" id="IPR001789">
    <property type="entry name" value="Sig_transdc_resp-reg_receiver"/>
</dbReference>
<dbReference type="SUPFAM" id="SSF52172">
    <property type="entry name" value="CheY-like"/>
    <property type="match status" value="1"/>
</dbReference>
<feature type="modified residue" description="4-aspartylphosphate" evidence="7">
    <location>
        <position position="46"/>
    </location>
</feature>
<dbReference type="AlphaFoldDB" id="W4LT23"/>
<dbReference type="GO" id="GO:0006355">
    <property type="term" value="P:regulation of DNA-templated transcription"/>
    <property type="evidence" value="ECO:0007669"/>
    <property type="project" value="InterPro"/>
</dbReference>
<dbReference type="PROSITE" id="PS00688">
    <property type="entry name" value="SIGMA54_INTERACT_3"/>
    <property type="match status" value="1"/>
</dbReference>
<dbReference type="InterPro" id="IPR009057">
    <property type="entry name" value="Homeodomain-like_sf"/>
</dbReference>
<keyword evidence="12" id="KW-1185">Reference proteome</keyword>
<feature type="domain" description="Response regulatory" evidence="10">
    <location>
        <begin position="1"/>
        <end position="113"/>
    </location>
</feature>
<dbReference type="Gene3D" id="1.10.10.60">
    <property type="entry name" value="Homeodomain-like"/>
    <property type="match status" value="1"/>
</dbReference>
<dbReference type="Gene3D" id="3.40.50.300">
    <property type="entry name" value="P-loop containing nucleotide triphosphate hydrolases"/>
    <property type="match status" value="1"/>
</dbReference>
<evidence type="ECO:0000259" key="10">
    <source>
        <dbReference type="PROSITE" id="PS50110"/>
    </source>
</evidence>
<dbReference type="Proteomes" id="UP000019141">
    <property type="component" value="Unassembled WGS sequence"/>
</dbReference>
<feature type="coiled-coil region" evidence="8">
    <location>
        <begin position="115"/>
        <end position="206"/>
    </location>
</feature>
<evidence type="ECO:0000256" key="1">
    <source>
        <dbReference type="ARBA" id="ARBA00022741"/>
    </source>
</evidence>
<keyword evidence="8" id="KW-0175">Coiled coil</keyword>
<dbReference type="PATRIC" id="fig|1429438.4.peg.1804"/>
<sequence>MDDTPDNLRLLSAMLTKRGYKVRSVINGKMALDATRAMPPDLILLDIRMPDMDGYEVCQRLKADVTTNAIPVIFLSALDDMLDKVKAFSIGGVDYISKPFEVNEVLVRVDNHLAIRAAQEEVRQLNIELENRVRQRTQQLSEAVSRLEREVSRRQEAEAQLLRYQSELEQRVEERTTALRVSEQRFAQTERELEQLVQERQYLQEELRTACNFDDIVGSCEALTAVLSTVARVAPTEATVMIQGESGTGKELIARALHTNSARRDRPFIKVNCGAFPSSLVESELFGHEKGAFTGAHERRVGRFELAHGGTLFLDEIGEMPLEVQVKLLRVIQEREFERVGGRDTLAVDVRLIAATHRDLKQEVEAGRFREDLYYRIHVFPIELPPLRARREDIPLLVQHFVAKHSAKLNILVTTIPTPAMQALCRYDWPGNIRELENVIERAMILTSGPVLELAPNTLAFTSESELPVLPAASSAQTLEEVERHYLQTVLEQCQWVINGPNGAAEIVGLHPNTLRHRLQKLGLSRPE</sequence>
<dbReference type="InterPro" id="IPR002078">
    <property type="entry name" value="Sigma_54_int"/>
</dbReference>
<dbReference type="Pfam" id="PF00158">
    <property type="entry name" value="Sigma54_activat"/>
    <property type="match status" value="1"/>
</dbReference>
<keyword evidence="3" id="KW-0805">Transcription regulation</keyword>
<evidence type="ECO:0000256" key="7">
    <source>
        <dbReference type="PROSITE-ProRule" id="PRU00169"/>
    </source>
</evidence>
<dbReference type="Pfam" id="PF02954">
    <property type="entry name" value="HTH_8"/>
    <property type="match status" value="1"/>
</dbReference>
<evidence type="ECO:0000256" key="3">
    <source>
        <dbReference type="ARBA" id="ARBA00023015"/>
    </source>
</evidence>
<gene>
    <name evidence="11" type="ORF">ETSY1_08600</name>
</gene>
<dbReference type="CDD" id="cd19920">
    <property type="entry name" value="REC_PA4781-like"/>
    <property type="match status" value="1"/>
</dbReference>
<evidence type="ECO:0000256" key="6">
    <source>
        <dbReference type="ARBA" id="ARBA00023163"/>
    </source>
</evidence>
<dbReference type="InterPro" id="IPR027417">
    <property type="entry name" value="P-loop_NTPase"/>
</dbReference>
<dbReference type="CDD" id="cd00009">
    <property type="entry name" value="AAA"/>
    <property type="match status" value="1"/>
</dbReference>
<dbReference type="InterPro" id="IPR025944">
    <property type="entry name" value="Sigma_54_int_dom_CS"/>
</dbReference>
<dbReference type="EMBL" id="AZHW01000268">
    <property type="protein sequence ID" value="ETX01128.1"/>
    <property type="molecule type" value="Genomic_DNA"/>
</dbReference>
<reference evidence="11 12" key="1">
    <citation type="journal article" date="2014" name="Nature">
        <title>An environmental bacterial taxon with a large and distinct metabolic repertoire.</title>
        <authorList>
            <person name="Wilson M.C."/>
            <person name="Mori T."/>
            <person name="Ruckert C."/>
            <person name="Uria A.R."/>
            <person name="Helf M.J."/>
            <person name="Takada K."/>
            <person name="Gernert C."/>
            <person name="Steffens U.A."/>
            <person name="Heycke N."/>
            <person name="Schmitt S."/>
            <person name="Rinke C."/>
            <person name="Helfrich E.J."/>
            <person name="Brachmann A.O."/>
            <person name="Gurgui C."/>
            <person name="Wakimoto T."/>
            <person name="Kracht M."/>
            <person name="Crusemann M."/>
            <person name="Hentschel U."/>
            <person name="Abe I."/>
            <person name="Matsunaga S."/>
            <person name="Kalinowski J."/>
            <person name="Takeyama H."/>
            <person name="Piel J."/>
        </authorList>
    </citation>
    <scope>NUCLEOTIDE SEQUENCE [LARGE SCALE GENOMIC DNA]</scope>
    <source>
        <strain evidence="12">TSY1</strain>
    </source>
</reference>
<dbReference type="PROSITE" id="PS00675">
    <property type="entry name" value="SIGMA54_INTERACT_1"/>
    <property type="match status" value="1"/>
</dbReference>
<dbReference type="PANTHER" id="PTHR32071:SF117">
    <property type="entry name" value="PTS-DEPENDENT DIHYDROXYACETONE KINASE OPERON REGULATORY PROTEIN-RELATED"/>
    <property type="match status" value="1"/>
</dbReference>
<evidence type="ECO:0000313" key="11">
    <source>
        <dbReference type="EMBL" id="ETX01128.1"/>
    </source>
</evidence>
<dbReference type="SUPFAM" id="SSF52540">
    <property type="entry name" value="P-loop containing nucleoside triphosphate hydrolases"/>
    <property type="match status" value="1"/>
</dbReference>
<keyword evidence="5" id="KW-0010">Activator</keyword>
<feature type="domain" description="Sigma-54 factor interaction" evidence="9">
    <location>
        <begin position="216"/>
        <end position="445"/>
    </location>
</feature>
<comment type="caution">
    <text evidence="11">The sequence shown here is derived from an EMBL/GenBank/DDBJ whole genome shotgun (WGS) entry which is preliminary data.</text>
</comment>
<evidence type="ECO:0000256" key="4">
    <source>
        <dbReference type="ARBA" id="ARBA00023125"/>
    </source>
</evidence>
<dbReference type="Pfam" id="PF00072">
    <property type="entry name" value="Response_reg"/>
    <property type="match status" value="1"/>
</dbReference>
<dbReference type="FunFam" id="1.10.8.60:FF:000014">
    <property type="entry name" value="DNA-binding transcriptional regulator NtrC"/>
    <property type="match status" value="1"/>
</dbReference>
<dbReference type="PROSITE" id="PS50110">
    <property type="entry name" value="RESPONSE_REGULATORY"/>
    <property type="match status" value="1"/>
</dbReference>
<name>W4LT23_ENTF1</name>
<protein>
    <recommendedName>
        <fullName evidence="13">Fis family transcriptional regulator</fullName>
    </recommendedName>
</protein>
<keyword evidence="2" id="KW-0067">ATP-binding</keyword>
<dbReference type="InterPro" id="IPR002197">
    <property type="entry name" value="HTH_Fis"/>
</dbReference>